<comment type="caution">
    <text evidence="8">The sequence shown here is derived from an EMBL/GenBank/DDBJ whole genome shotgun (WGS) entry which is preliminary data.</text>
</comment>
<feature type="region of interest" description="Disordered" evidence="6">
    <location>
        <begin position="368"/>
        <end position="396"/>
    </location>
</feature>
<protein>
    <submittedName>
        <fullName evidence="8">Type 3 secretion system secretin</fullName>
    </submittedName>
</protein>
<dbReference type="InterPro" id="IPR049997">
    <property type="entry name" value="Amuc_1098-like"/>
</dbReference>
<dbReference type="InterPro" id="IPR050810">
    <property type="entry name" value="Bact_Secretion_Sys_Channel"/>
</dbReference>
<feature type="repeat" description="TPR" evidence="4">
    <location>
        <begin position="155"/>
        <end position="188"/>
    </location>
</feature>
<evidence type="ECO:0000256" key="3">
    <source>
        <dbReference type="ARBA" id="ARBA00023136"/>
    </source>
</evidence>
<reference evidence="8 9" key="1">
    <citation type="submission" date="2024-02" db="EMBL/GenBank/DDBJ databases">
        <title>Haloferula sargassicola NBRC 104335.</title>
        <authorList>
            <person name="Ichikawa N."/>
            <person name="Katano-Makiyama Y."/>
            <person name="Hidaka K."/>
        </authorList>
    </citation>
    <scope>NUCLEOTIDE SEQUENCE [LARGE SCALE GENOMIC DNA]</scope>
    <source>
        <strain evidence="8 9">NBRC 104335</strain>
    </source>
</reference>
<dbReference type="Proteomes" id="UP001476282">
    <property type="component" value="Unassembled WGS sequence"/>
</dbReference>
<sequence length="813" mass="87564">MRPVILLTAFMCGSVPLVCPAQSPLVEAELQRRSNAAAEAHELMVTGDKSYEEGNYEEAAKSYRRAVELLPAGAPALAEQRAHATERFAQASVEVARQARRFGDLDKAESVLDEVLKPEMAPDDVAAITEKEQLLDPIRTNPASSKEHTSDIEEVRFLLYRAQGAYDLGKYDEAALVYEDVLRVDPTNTAARRGMEKVAAAKSSYYDAARDHTRAEMMAMVDGAWELQPPALDEFGFEDVMVTNQQATIDYSSKLRSIEIPVVMLEDVSIREAIDFIRAQAADLDTQEIDPARRGVNIVLDLGSDDQAILDKRFTINLRSVPIRKVIDYICQETGTVAVEQPVALVIRPAGSDSTDMMARTFRVPPDFLSSGAAGTQEDSPAEADPFGDNEDSGGGVTARRLTAQQVLESRGVSFPEGASANFNSANSELRVMNTSENLSMVQQVVDAMASNEPTSVIVEVKVLRTTQRNLEELGFDWLLGNFGFAGMSDIPGASKFYIGGGTQGNGGSLAGMPAGGKYPNPVTAGNRSGQEAIPLDSIDDLIANRDRITQSVVPRAPGALWVNGYLNDTFATMMMRGLSQKKGIDLMVQPSVVTRSGQAASVRVTEEFIYPTEYEPPELPNSVGSDSSAFIDLTTGTVLTGQSTGSIPVTPSTPTSFEMRETGVVLEVLPTVSSDKHYVNISLKPDLTEFDGFVNYGSPITAGASGSASLVGGVVGISSDPIVITPNEILMPVFSKMGTETALTVADDSTVVIGGMLRESRQKVEDRTPILGDLPLVGRLFQSNVEAPTKTSILFLVHVRVVDAAGRPFNQR</sequence>
<feature type="compositionally biased region" description="Acidic residues" evidence="6">
    <location>
        <begin position="380"/>
        <end position="392"/>
    </location>
</feature>
<dbReference type="Pfam" id="PF00263">
    <property type="entry name" value="Secretin"/>
    <property type="match status" value="1"/>
</dbReference>
<dbReference type="InterPro" id="IPR011990">
    <property type="entry name" value="TPR-like_helical_dom_sf"/>
</dbReference>
<dbReference type="PANTHER" id="PTHR30332:SF24">
    <property type="entry name" value="SECRETIN GSPD-RELATED"/>
    <property type="match status" value="1"/>
</dbReference>
<dbReference type="InterPro" id="IPR004846">
    <property type="entry name" value="T2SS/T3SS_dom"/>
</dbReference>
<name>A0ABP9US78_9BACT</name>
<evidence type="ECO:0000256" key="6">
    <source>
        <dbReference type="SAM" id="MobiDB-lite"/>
    </source>
</evidence>
<dbReference type="PANTHER" id="PTHR30332">
    <property type="entry name" value="PROBABLE GENERAL SECRETION PATHWAY PROTEIN D"/>
    <property type="match status" value="1"/>
</dbReference>
<keyword evidence="9" id="KW-1185">Reference proteome</keyword>
<accession>A0ABP9US78</accession>
<evidence type="ECO:0000256" key="4">
    <source>
        <dbReference type="PROSITE-ProRule" id="PRU00339"/>
    </source>
</evidence>
<evidence type="ECO:0000313" key="8">
    <source>
        <dbReference type="EMBL" id="GAA5484105.1"/>
    </source>
</evidence>
<dbReference type="NCBIfam" id="NF042912">
    <property type="entry name" value="Amuc_1098_fam"/>
    <property type="match status" value="1"/>
</dbReference>
<dbReference type="EMBL" id="BAABRI010000020">
    <property type="protein sequence ID" value="GAA5484105.1"/>
    <property type="molecule type" value="Genomic_DNA"/>
</dbReference>
<evidence type="ECO:0000259" key="7">
    <source>
        <dbReference type="Pfam" id="PF00263"/>
    </source>
</evidence>
<evidence type="ECO:0000256" key="5">
    <source>
        <dbReference type="RuleBase" id="RU004003"/>
    </source>
</evidence>
<dbReference type="Gene3D" id="1.25.40.10">
    <property type="entry name" value="Tetratricopeptide repeat domain"/>
    <property type="match status" value="1"/>
</dbReference>
<organism evidence="8 9">
    <name type="scientific">Haloferula sargassicola</name>
    <dbReference type="NCBI Taxonomy" id="490096"/>
    <lineage>
        <taxon>Bacteria</taxon>
        <taxon>Pseudomonadati</taxon>
        <taxon>Verrucomicrobiota</taxon>
        <taxon>Verrucomicrobiia</taxon>
        <taxon>Verrucomicrobiales</taxon>
        <taxon>Verrucomicrobiaceae</taxon>
        <taxon>Haloferula</taxon>
    </lineage>
</organism>
<gene>
    <name evidence="8" type="primary">sctC_2</name>
    <name evidence="8" type="ORF">Hsar01_03344</name>
</gene>
<evidence type="ECO:0000256" key="2">
    <source>
        <dbReference type="ARBA" id="ARBA00022729"/>
    </source>
</evidence>
<keyword evidence="3" id="KW-0472">Membrane</keyword>
<dbReference type="InterPro" id="IPR019734">
    <property type="entry name" value="TPR_rpt"/>
</dbReference>
<comment type="subcellular location">
    <subcellularLocation>
        <location evidence="1">Membrane</location>
    </subcellularLocation>
</comment>
<dbReference type="SMART" id="SM00028">
    <property type="entry name" value="TPR"/>
    <property type="match status" value="2"/>
</dbReference>
<keyword evidence="2" id="KW-0732">Signal</keyword>
<evidence type="ECO:0000256" key="1">
    <source>
        <dbReference type="ARBA" id="ARBA00004370"/>
    </source>
</evidence>
<dbReference type="PROSITE" id="PS50005">
    <property type="entry name" value="TPR"/>
    <property type="match status" value="2"/>
</dbReference>
<keyword evidence="4" id="KW-0802">TPR repeat</keyword>
<comment type="similarity">
    <text evidence="5">Belongs to the bacterial secretin family.</text>
</comment>
<feature type="domain" description="Type II/III secretion system secretin-like" evidence="7">
    <location>
        <begin position="579"/>
        <end position="804"/>
    </location>
</feature>
<feature type="repeat" description="TPR" evidence="4">
    <location>
        <begin position="40"/>
        <end position="73"/>
    </location>
</feature>
<proteinExistence type="inferred from homology"/>
<evidence type="ECO:0000313" key="9">
    <source>
        <dbReference type="Proteomes" id="UP001476282"/>
    </source>
</evidence>
<dbReference type="SUPFAM" id="SSF48452">
    <property type="entry name" value="TPR-like"/>
    <property type="match status" value="1"/>
</dbReference>